<protein>
    <submittedName>
        <fullName evidence="12">Mercuric reductase</fullName>
    </submittedName>
</protein>
<dbReference type="Pfam" id="PF02852">
    <property type="entry name" value="Pyr_redox_dim"/>
    <property type="match status" value="1"/>
</dbReference>
<dbReference type="Gene3D" id="3.30.390.30">
    <property type="match status" value="1"/>
</dbReference>
<evidence type="ECO:0000256" key="2">
    <source>
        <dbReference type="ARBA" id="ARBA00007532"/>
    </source>
</evidence>
<organism evidence="12 13">
    <name type="scientific">Algimonas porphyrae</name>
    <dbReference type="NCBI Taxonomy" id="1128113"/>
    <lineage>
        <taxon>Bacteria</taxon>
        <taxon>Pseudomonadati</taxon>
        <taxon>Pseudomonadota</taxon>
        <taxon>Alphaproteobacteria</taxon>
        <taxon>Maricaulales</taxon>
        <taxon>Robiginitomaculaceae</taxon>
        <taxon>Algimonas</taxon>
    </lineage>
</organism>
<gene>
    <name evidence="12" type="primary">merA1</name>
    <name evidence="12" type="ORF">GCM10007854_26230</name>
</gene>
<evidence type="ECO:0000256" key="1">
    <source>
        <dbReference type="ARBA" id="ARBA00001974"/>
    </source>
</evidence>
<evidence type="ECO:0000259" key="10">
    <source>
        <dbReference type="Pfam" id="PF02852"/>
    </source>
</evidence>
<dbReference type="InterPro" id="IPR001100">
    <property type="entry name" value="Pyr_nuc-diS_OxRdtase"/>
</dbReference>
<dbReference type="SUPFAM" id="SSF51905">
    <property type="entry name" value="FAD/NAD(P)-binding domain"/>
    <property type="match status" value="1"/>
</dbReference>
<dbReference type="SUPFAM" id="SSF55424">
    <property type="entry name" value="FAD/NAD-linked reductases, dimerisation (C-terminal) domain"/>
    <property type="match status" value="1"/>
</dbReference>
<reference evidence="12" key="1">
    <citation type="journal article" date="2014" name="Int. J. Syst. Evol. Microbiol.">
        <title>Complete genome of a new Firmicutes species belonging to the dominant human colonic microbiota ('Ruminococcus bicirculans') reveals two chromosomes and a selective capacity to utilize plant glucans.</title>
        <authorList>
            <consortium name="NISC Comparative Sequencing Program"/>
            <person name="Wegmann U."/>
            <person name="Louis P."/>
            <person name="Goesmann A."/>
            <person name="Henrissat B."/>
            <person name="Duncan S.H."/>
            <person name="Flint H.J."/>
        </authorList>
    </citation>
    <scope>NUCLEOTIDE SEQUENCE</scope>
    <source>
        <strain evidence="12">NBRC 108216</strain>
    </source>
</reference>
<dbReference type="PANTHER" id="PTHR43014">
    <property type="entry name" value="MERCURIC REDUCTASE"/>
    <property type="match status" value="1"/>
</dbReference>
<dbReference type="Pfam" id="PF07992">
    <property type="entry name" value="Pyr_redox_2"/>
    <property type="match status" value="1"/>
</dbReference>
<name>A0ABQ5V480_9PROT</name>
<dbReference type="InterPro" id="IPR016156">
    <property type="entry name" value="FAD/NAD-linked_Rdtase_dimer_sf"/>
</dbReference>
<evidence type="ECO:0000313" key="12">
    <source>
        <dbReference type="EMBL" id="GLQ21668.1"/>
    </source>
</evidence>
<evidence type="ECO:0000256" key="6">
    <source>
        <dbReference type="ARBA" id="ARBA00023002"/>
    </source>
</evidence>
<evidence type="ECO:0000256" key="3">
    <source>
        <dbReference type="ARBA" id="ARBA00022630"/>
    </source>
</evidence>
<keyword evidence="5" id="KW-0521">NADP</keyword>
<evidence type="ECO:0000259" key="11">
    <source>
        <dbReference type="Pfam" id="PF07992"/>
    </source>
</evidence>
<comment type="caution">
    <text evidence="12">The sequence shown here is derived from an EMBL/GenBank/DDBJ whole genome shotgun (WGS) entry which is preliminary data.</text>
</comment>
<keyword evidence="4 9" id="KW-0274">FAD</keyword>
<dbReference type="EMBL" id="BSNJ01000005">
    <property type="protein sequence ID" value="GLQ21668.1"/>
    <property type="molecule type" value="Genomic_DNA"/>
</dbReference>
<dbReference type="InterPro" id="IPR012999">
    <property type="entry name" value="Pyr_OxRdtase_I_AS"/>
</dbReference>
<dbReference type="Gene3D" id="3.50.50.60">
    <property type="entry name" value="FAD/NAD(P)-binding domain"/>
    <property type="match status" value="2"/>
</dbReference>
<reference evidence="12" key="2">
    <citation type="submission" date="2023-01" db="EMBL/GenBank/DDBJ databases">
        <title>Draft genome sequence of Algimonas porphyrae strain NBRC 108216.</title>
        <authorList>
            <person name="Sun Q."/>
            <person name="Mori K."/>
        </authorList>
    </citation>
    <scope>NUCLEOTIDE SEQUENCE</scope>
    <source>
        <strain evidence="12">NBRC 108216</strain>
    </source>
</reference>
<feature type="domain" description="FAD/NAD(P)-binding" evidence="11">
    <location>
        <begin position="13"/>
        <end position="324"/>
    </location>
</feature>
<feature type="domain" description="Pyridine nucleotide-disulphide oxidoreductase dimerisation" evidence="10">
    <location>
        <begin position="352"/>
        <end position="454"/>
    </location>
</feature>
<dbReference type="PROSITE" id="PS00076">
    <property type="entry name" value="PYRIDINE_REDOX_1"/>
    <property type="match status" value="1"/>
</dbReference>
<dbReference type="PIRSF" id="PIRSF000350">
    <property type="entry name" value="Mercury_reductase_MerA"/>
    <property type="match status" value="1"/>
</dbReference>
<dbReference type="PANTHER" id="PTHR43014:SF2">
    <property type="entry name" value="MERCURIC REDUCTASE"/>
    <property type="match status" value="1"/>
</dbReference>
<evidence type="ECO:0000256" key="9">
    <source>
        <dbReference type="RuleBase" id="RU003691"/>
    </source>
</evidence>
<evidence type="ECO:0000313" key="13">
    <source>
        <dbReference type="Proteomes" id="UP001161390"/>
    </source>
</evidence>
<evidence type="ECO:0000256" key="4">
    <source>
        <dbReference type="ARBA" id="ARBA00022827"/>
    </source>
</evidence>
<comment type="cofactor">
    <cofactor evidence="1">
        <name>FAD</name>
        <dbReference type="ChEBI" id="CHEBI:57692"/>
    </cofactor>
</comment>
<evidence type="ECO:0000256" key="8">
    <source>
        <dbReference type="ARBA" id="ARBA00023284"/>
    </source>
</evidence>
<keyword evidence="8 9" id="KW-0676">Redox-active center</keyword>
<dbReference type="InterPro" id="IPR004099">
    <property type="entry name" value="Pyr_nucl-diS_OxRdtase_dimer"/>
</dbReference>
<accession>A0ABQ5V480</accession>
<keyword evidence="3 9" id="KW-0285">Flavoprotein</keyword>
<dbReference type="PRINTS" id="PR00368">
    <property type="entry name" value="FADPNR"/>
</dbReference>
<keyword evidence="6 9" id="KW-0560">Oxidoreductase</keyword>
<dbReference type="PRINTS" id="PR00411">
    <property type="entry name" value="PNDRDTASEI"/>
</dbReference>
<dbReference type="InterPro" id="IPR023753">
    <property type="entry name" value="FAD/NAD-binding_dom"/>
</dbReference>
<evidence type="ECO:0000256" key="5">
    <source>
        <dbReference type="ARBA" id="ARBA00022857"/>
    </source>
</evidence>
<dbReference type="InterPro" id="IPR036188">
    <property type="entry name" value="FAD/NAD-bd_sf"/>
</dbReference>
<keyword evidence="13" id="KW-1185">Reference proteome</keyword>
<evidence type="ECO:0000256" key="7">
    <source>
        <dbReference type="ARBA" id="ARBA00023157"/>
    </source>
</evidence>
<keyword evidence="7" id="KW-1015">Disulfide bond</keyword>
<sequence>MSQDSKKTVHAVDLCVIGAGSAGLSVAYGASHLGRSVVLFEREAMGGDCLNTGCVPSKALIKAAKVAHDRRHGSDYGIAPSEPEIDFEVVKAHIQGVIDQIAPVDSVERYEGFGVTVIKEDAAFTDERTVESENHIVRAKRIVVAAGSRASIIPIPGLDTVDYLTNESIFHVDRLPEHLMIIGSGPIGLEMGQSFRRLGSDVTIIDIAEPLGRSDADHAAVLLDQLRSEGVVFRAPVKTKQISQNAKGQITVEFEEGESITGSHLLVAAGRAPNVEGLALEKGGVTYDRRGIETDAALRTSNKRVYAAGDIAAGKGGLTHAAGFHAGALIKNLYFMPPGLGGIFAKATTDRMPAVIYTQPELGTIGAGPDEAAKTLHFEFDENDRAIAERSTLGGVKLYLNGKSKIIGASVVGEQAGEMINTISLAMAGGLKLSQISGMISPYPTRTEAVKRAASSHFTDAIFGPKARALAGFWTKFQ</sequence>
<dbReference type="Proteomes" id="UP001161390">
    <property type="component" value="Unassembled WGS sequence"/>
</dbReference>
<comment type="similarity">
    <text evidence="2 9">Belongs to the class-I pyridine nucleotide-disulfide oxidoreductase family.</text>
</comment>
<dbReference type="RefSeq" id="WP_284373444.1">
    <property type="nucleotide sequence ID" value="NZ_BSNJ01000005.1"/>
</dbReference>
<proteinExistence type="inferred from homology"/>